<dbReference type="Pfam" id="PF01797">
    <property type="entry name" value="Y1_Tnp"/>
    <property type="match status" value="1"/>
</dbReference>
<dbReference type="GO" id="GO:0004803">
    <property type="term" value="F:transposase activity"/>
    <property type="evidence" value="ECO:0007669"/>
    <property type="project" value="InterPro"/>
</dbReference>
<protein>
    <recommendedName>
        <fullName evidence="1">Transposase IS200-like domain-containing protein</fullName>
    </recommendedName>
</protein>
<accession>A0A1F5G4W8</accession>
<dbReference type="Proteomes" id="UP000179102">
    <property type="component" value="Unassembled WGS sequence"/>
</dbReference>
<dbReference type="AlphaFoldDB" id="A0A1F5G4W8"/>
<feature type="domain" description="Transposase IS200-like" evidence="1">
    <location>
        <begin position="11"/>
        <end position="133"/>
    </location>
</feature>
<evidence type="ECO:0000313" key="3">
    <source>
        <dbReference type="Proteomes" id="UP000179102"/>
    </source>
</evidence>
<dbReference type="GO" id="GO:0003677">
    <property type="term" value="F:DNA binding"/>
    <property type="evidence" value="ECO:0007669"/>
    <property type="project" value="InterPro"/>
</dbReference>
<name>A0A1F5G4W8_9BACT</name>
<dbReference type="SMART" id="SM01321">
    <property type="entry name" value="Y1_Tnp"/>
    <property type="match status" value="1"/>
</dbReference>
<dbReference type="GO" id="GO:0006313">
    <property type="term" value="P:DNA transposition"/>
    <property type="evidence" value="ECO:0007669"/>
    <property type="project" value="InterPro"/>
</dbReference>
<dbReference type="STRING" id="1797711.A2870_01610"/>
<dbReference type="Gene3D" id="3.30.70.1290">
    <property type="entry name" value="Transposase IS200-like"/>
    <property type="match status" value="1"/>
</dbReference>
<dbReference type="EMBL" id="MFAZ01000028">
    <property type="protein sequence ID" value="OGD86855.1"/>
    <property type="molecule type" value="Genomic_DNA"/>
</dbReference>
<sequence>MPAKNSVKIYLENGYYHIYNRGTGKNEIFIDPEDYKVFLHYLEKYLDPSSQHSMAKEVKLLAFCLMPNHFHLFVLQLSRNGITKLMRAVSTCYAMFFNKKYEKSGTIFQGIYKAALIESDPQFLHISRYIHLNPRSFIKDWENYPYSSYKFYVGEHKVSWLETTFVLNFFNDKNNADRIGHSSYRSFVEDYALDSKGELADLTID</sequence>
<comment type="caution">
    <text evidence="2">The sequence shown here is derived from an EMBL/GenBank/DDBJ whole genome shotgun (WGS) entry which is preliminary data.</text>
</comment>
<dbReference type="PANTHER" id="PTHR34322">
    <property type="entry name" value="TRANSPOSASE, Y1_TNP DOMAIN-CONTAINING"/>
    <property type="match status" value="1"/>
</dbReference>
<proteinExistence type="predicted"/>
<gene>
    <name evidence="2" type="ORF">A2870_01610</name>
</gene>
<dbReference type="PANTHER" id="PTHR34322:SF2">
    <property type="entry name" value="TRANSPOSASE IS200-LIKE DOMAIN-CONTAINING PROTEIN"/>
    <property type="match status" value="1"/>
</dbReference>
<evidence type="ECO:0000313" key="2">
    <source>
        <dbReference type="EMBL" id="OGD86855.1"/>
    </source>
</evidence>
<organism evidence="2 3">
    <name type="scientific">Candidatus Curtissbacteria bacterium RIFCSPHIGHO2_01_FULL_41_11</name>
    <dbReference type="NCBI Taxonomy" id="1797711"/>
    <lineage>
        <taxon>Bacteria</taxon>
        <taxon>Candidatus Curtissiibacteriota</taxon>
    </lineage>
</organism>
<dbReference type="InterPro" id="IPR036515">
    <property type="entry name" value="Transposase_17_sf"/>
</dbReference>
<evidence type="ECO:0000259" key="1">
    <source>
        <dbReference type="SMART" id="SM01321"/>
    </source>
</evidence>
<dbReference type="InterPro" id="IPR002686">
    <property type="entry name" value="Transposase_17"/>
</dbReference>
<dbReference type="SUPFAM" id="SSF143422">
    <property type="entry name" value="Transposase IS200-like"/>
    <property type="match status" value="1"/>
</dbReference>
<reference evidence="2 3" key="1">
    <citation type="journal article" date="2016" name="Nat. Commun.">
        <title>Thousands of microbial genomes shed light on interconnected biogeochemical processes in an aquifer system.</title>
        <authorList>
            <person name="Anantharaman K."/>
            <person name="Brown C.T."/>
            <person name="Hug L.A."/>
            <person name="Sharon I."/>
            <person name="Castelle C.J."/>
            <person name="Probst A.J."/>
            <person name="Thomas B.C."/>
            <person name="Singh A."/>
            <person name="Wilkins M.J."/>
            <person name="Karaoz U."/>
            <person name="Brodie E.L."/>
            <person name="Williams K.H."/>
            <person name="Hubbard S.S."/>
            <person name="Banfield J.F."/>
        </authorList>
    </citation>
    <scope>NUCLEOTIDE SEQUENCE [LARGE SCALE GENOMIC DNA]</scope>
</reference>